<dbReference type="EMBL" id="CP002408">
    <property type="protein sequence ID" value="AFU59226.1"/>
    <property type="molecule type" value="Genomic_DNA"/>
</dbReference>
<accession>K0ICY4</accession>
<gene>
    <name evidence="1" type="ordered locus">Ngar_c22990</name>
</gene>
<keyword evidence="2" id="KW-1185">Reference proteome</keyword>
<dbReference type="GeneID" id="13796162"/>
<dbReference type="KEGG" id="nga:Ngar_c22990"/>
<name>K0ICY4_NITGG</name>
<reference evidence="1 2" key="1">
    <citation type="journal article" date="2012" name="Environ. Microbiol.">
        <title>The genome of the ammonia-oxidizing Candidatus Nitrososphaera gargensis: insights into metabolic versatility and environmental adaptations.</title>
        <authorList>
            <person name="Spang A."/>
            <person name="Poehlein A."/>
            <person name="Offre P."/>
            <person name="Zumbragel S."/>
            <person name="Haider S."/>
            <person name="Rychlik N."/>
            <person name="Nowka B."/>
            <person name="Schmeisser C."/>
            <person name="Lebedeva E.V."/>
            <person name="Rattei T."/>
            <person name="Bohm C."/>
            <person name="Schmid M."/>
            <person name="Galushko A."/>
            <person name="Hatzenpichler R."/>
            <person name="Weinmaier T."/>
            <person name="Daniel R."/>
            <person name="Schleper C."/>
            <person name="Spieck E."/>
            <person name="Streit W."/>
            <person name="Wagner M."/>
        </authorList>
    </citation>
    <scope>NUCLEOTIDE SEQUENCE [LARGE SCALE GENOMIC DNA]</scope>
    <source>
        <strain evidence="2">Ga9.2</strain>
    </source>
</reference>
<evidence type="ECO:0000313" key="1">
    <source>
        <dbReference type="EMBL" id="AFU59226.1"/>
    </source>
</evidence>
<proteinExistence type="predicted"/>
<dbReference type="STRING" id="1237085.Ngar_c22990"/>
<dbReference type="AlphaFoldDB" id="K0ICY4"/>
<organism evidence="1 2">
    <name type="scientific">Nitrososphaera gargensis (strain Ga9.2)</name>
    <dbReference type="NCBI Taxonomy" id="1237085"/>
    <lineage>
        <taxon>Archaea</taxon>
        <taxon>Nitrososphaerota</taxon>
        <taxon>Nitrososphaeria</taxon>
        <taxon>Nitrososphaerales</taxon>
        <taxon>Nitrososphaeraceae</taxon>
        <taxon>Nitrososphaera</taxon>
    </lineage>
</organism>
<evidence type="ECO:0000313" key="2">
    <source>
        <dbReference type="Proteomes" id="UP000008037"/>
    </source>
</evidence>
<dbReference type="RefSeq" id="WP_015019761.1">
    <property type="nucleotide sequence ID" value="NC_018719.1"/>
</dbReference>
<dbReference type="BioCyc" id="CNIT1237085:G1324-2297-MONOMER"/>
<dbReference type="InterPro" id="IPR027417">
    <property type="entry name" value="P-loop_NTPase"/>
</dbReference>
<dbReference type="InParanoid" id="K0ICY4"/>
<sequence length="545" mass="60690">MYPYKLDRNPYPSSPTPTLIDAQILGGRRHKDAKAALLSCISDLHSKVSAGTATDKDFRLVTVIQDVGSGKTHLALHTKGLKEVSDSAVVSYVDLSQISPRNMHSLYSAMLAGFTDEYATRLRQAVVDYLREKAERNIGSAKKIFNYGFMDSLTGKSLADKAAQLLRNELVPNYTAITDTLGKEFSPVEIAILKLVIEGKFRADEQNVATLEDIIASLAALASLNLKFLHRLTLFQIDEFDADRESVEFVKAVINAHLPATALMLIFTPSSYDDIRRSNVSVFDRLEKANYKVDIAGSNTLEEIMDIVLEYIRHYDATKSFAEDQERDLAAKVKVIYDEFPDFRNVRSMLNIMYHATENAAKRDIATIDEQAIDDTIKNVYPGLRIRGSVMDVPISDFIKIRRNCNDISMLESGVRNAVKDLVNYAHEVGVVARPHSTDAKGNGIDVMYSDPYGTKVAVAVVINKDHAKSFEQISNTLKSTGFVDKLVILTNANTTGGTNGSTLVNIDRCKMIDLIYFSNKYKNNEMQQDDSQRAILLAKSIRLC</sequence>
<dbReference type="SUPFAM" id="SSF52540">
    <property type="entry name" value="P-loop containing nucleoside triphosphate hydrolases"/>
    <property type="match status" value="1"/>
</dbReference>
<protein>
    <submittedName>
        <fullName evidence="1">Uncharacterized protein</fullName>
    </submittedName>
</protein>
<dbReference type="Proteomes" id="UP000008037">
    <property type="component" value="Chromosome"/>
</dbReference>
<dbReference type="OrthoDB" id="7690at2157"/>
<dbReference type="HOGENOM" id="CLU_502164_0_0_2"/>